<protein>
    <submittedName>
        <fullName evidence="1">Uncharacterized protein</fullName>
    </submittedName>
</protein>
<accession>A0ABT1PL57</accession>
<name>A0ABT1PL57_9ACTN</name>
<sequence length="139" mass="15478">MADTKVRTPLDFCSAVPLRYQPRDVLTIAGIEPTDDHLGAAQNDLVCHNPDGDEPYFDNTKWPIGPYYVSPQAAVALIDSTDASRSRMVPATVDELRVVLDKCKQHYPVAPPFSCGPNYYHVDYNSAGLIIRITQLWQS</sequence>
<dbReference type="EMBL" id="JANFNH010000040">
    <property type="protein sequence ID" value="MCQ4045288.1"/>
    <property type="molecule type" value="Genomic_DNA"/>
</dbReference>
<evidence type="ECO:0000313" key="1">
    <source>
        <dbReference type="EMBL" id="MCQ4045288.1"/>
    </source>
</evidence>
<dbReference type="Proteomes" id="UP001206206">
    <property type="component" value="Unassembled WGS sequence"/>
</dbReference>
<gene>
    <name evidence="1" type="ORF">NON19_25470</name>
</gene>
<organism evidence="1 2">
    <name type="scientific">Streptantibioticus rubrisoli</name>
    <dbReference type="NCBI Taxonomy" id="1387313"/>
    <lineage>
        <taxon>Bacteria</taxon>
        <taxon>Bacillati</taxon>
        <taxon>Actinomycetota</taxon>
        <taxon>Actinomycetes</taxon>
        <taxon>Kitasatosporales</taxon>
        <taxon>Streptomycetaceae</taxon>
        <taxon>Streptantibioticus</taxon>
    </lineage>
</organism>
<evidence type="ECO:0000313" key="2">
    <source>
        <dbReference type="Proteomes" id="UP001206206"/>
    </source>
</evidence>
<proteinExistence type="predicted"/>
<comment type="caution">
    <text evidence="1">The sequence shown here is derived from an EMBL/GenBank/DDBJ whole genome shotgun (WGS) entry which is preliminary data.</text>
</comment>
<keyword evidence="2" id="KW-1185">Reference proteome</keyword>
<dbReference type="RefSeq" id="WP_255931421.1">
    <property type="nucleotide sequence ID" value="NZ_JANFNH010000040.1"/>
</dbReference>
<reference evidence="1 2" key="1">
    <citation type="submission" date="2022-06" db="EMBL/GenBank/DDBJ databases">
        <title>Draft genome sequence of type strain Streptomyces rubrisoli DSM 42083.</title>
        <authorList>
            <person name="Duangmal K."/>
            <person name="Klaysubun C."/>
        </authorList>
    </citation>
    <scope>NUCLEOTIDE SEQUENCE [LARGE SCALE GENOMIC DNA]</scope>
    <source>
        <strain evidence="1 2">DSM 42083</strain>
    </source>
</reference>